<dbReference type="InParanoid" id="A0A3Q7GTR5"/>
<dbReference type="Gramene" id="Solyc06g053450.3.1">
    <property type="protein sequence ID" value="Solyc06g053450.3.1"/>
    <property type="gene ID" value="Solyc06g053450.3"/>
</dbReference>
<evidence type="ECO:0000313" key="3">
    <source>
        <dbReference type="Proteomes" id="UP000004994"/>
    </source>
</evidence>
<evidence type="ECO:0000256" key="1">
    <source>
        <dbReference type="SAM" id="MobiDB-lite"/>
    </source>
</evidence>
<sequence length="250" mass="27097">MGEKGSWFYALKRVFTCNSKKKSAYGSGKKTAKEKKKGRRILRHGEFKSFLFREPSSIEKILGEVDDQNLLVRPPTSEQSGIPSAFPVAPTSPRINSPRDASPQSSYRATSPGVTSPRVASPRVVSPKAASPKVTSPKEASPKVTSPREAYPKATSASAPSLKALSPREASPKANSASAPSQKATAPKEASPRVSSPRSTYPEPSRNHNEISYANRPEATLTLHLSATKIQAAYRSYMVRYKITPSSMFC</sequence>
<dbReference type="PANTHER" id="PTHR21523">
    <property type="match status" value="1"/>
</dbReference>
<evidence type="ECO:0000313" key="2">
    <source>
        <dbReference type="EnsemblPlants" id="Solyc06g053450.3.1"/>
    </source>
</evidence>
<proteinExistence type="predicted"/>
<dbReference type="PROSITE" id="PS50096">
    <property type="entry name" value="IQ"/>
    <property type="match status" value="1"/>
</dbReference>
<reference evidence="2" key="1">
    <citation type="journal article" date="2012" name="Nature">
        <title>The tomato genome sequence provides insights into fleshy fruit evolution.</title>
        <authorList>
            <consortium name="Tomato Genome Consortium"/>
        </authorList>
    </citation>
    <scope>NUCLEOTIDE SEQUENCE [LARGE SCALE GENOMIC DNA]</scope>
    <source>
        <strain evidence="2">cv. Heinz 1706</strain>
    </source>
</reference>
<organism evidence="2">
    <name type="scientific">Solanum lycopersicum</name>
    <name type="common">Tomato</name>
    <name type="synonym">Lycopersicon esculentum</name>
    <dbReference type="NCBI Taxonomy" id="4081"/>
    <lineage>
        <taxon>Eukaryota</taxon>
        <taxon>Viridiplantae</taxon>
        <taxon>Streptophyta</taxon>
        <taxon>Embryophyta</taxon>
        <taxon>Tracheophyta</taxon>
        <taxon>Spermatophyta</taxon>
        <taxon>Magnoliopsida</taxon>
        <taxon>eudicotyledons</taxon>
        <taxon>Gunneridae</taxon>
        <taxon>Pentapetalae</taxon>
        <taxon>asterids</taxon>
        <taxon>lamiids</taxon>
        <taxon>Solanales</taxon>
        <taxon>Solanaceae</taxon>
        <taxon>Solanoideae</taxon>
        <taxon>Solaneae</taxon>
        <taxon>Solanum</taxon>
        <taxon>Solanum subgen. Lycopersicon</taxon>
    </lineage>
</organism>
<reference evidence="2" key="2">
    <citation type="submission" date="2019-01" db="UniProtKB">
        <authorList>
            <consortium name="EnsemblPlants"/>
        </authorList>
    </citation>
    <scope>IDENTIFICATION</scope>
    <source>
        <strain evidence="2">cv. Heinz 1706</strain>
    </source>
</reference>
<dbReference type="CDD" id="cd23767">
    <property type="entry name" value="IQCD"/>
    <property type="match status" value="1"/>
</dbReference>
<feature type="compositionally biased region" description="Polar residues" evidence="1">
    <location>
        <begin position="102"/>
        <end position="114"/>
    </location>
</feature>
<dbReference type="AlphaFoldDB" id="A0A3Q7GTR5"/>
<protein>
    <submittedName>
        <fullName evidence="2">Uncharacterized protein</fullName>
    </submittedName>
</protein>
<name>A0A3Q7GTR5_SOLLC</name>
<dbReference type="PANTHER" id="PTHR21523:SF14">
    <property type="entry name" value="EXPORTED REPETITIVE PROTEIN"/>
    <property type="match status" value="1"/>
</dbReference>
<dbReference type="OMA" id="AYRSYMV"/>
<dbReference type="Proteomes" id="UP000004994">
    <property type="component" value="Chromosome 6"/>
</dbReference>
<accession>A0A3Q7GTR5</accession>
<feature type="compositionally biased region" description="Low complexity" evidence="1">
    <location>
        <begin position="152"/>
        <end position="184"/>
    </location>
</feature>
<feature type="region of interest" description="Disordered" evidence="1">
    <location>
        <begin position="72"/>
        <end position="215"/>
    </location>
</feature>
<keyword evidence="3" id="KW-1185">Reference proteome</keyword>
<dbReference type="EnsemblPlants" id="Solyc06g053450.3.1">
    <property type="protein sequence ID" value="Solyc06g053450.3.1"/>
    <property type="gene ID" value="Solyc06g053450.3"/>
</dbReference>